<dbReference type="EMBL" id="JAZGQO010000014">
    <property type="protein sequence ID" value="KAK6171557.1"/>
    <property type="molecule type" value="Genomic_DNA"/>
</dbReference>
<dbReference type="InterPro" id="IPR000157">
    <property type="entry name" value="TIR_dom"/>
</dbReference>
<evidence type="ECO:0000256" key="11">
    <source>
        <dbReference type="SAM" id="Phobius"/>
    </source>
</evidence>
<dbReference type="GO" id="GO:0038023">
    <property type="term" value="F:signaling receptor activity"/>
    <property type="evidence" value="ECO:0007669"/>
    <property type="project" value="TreeGrafter"/>
</dbReference>
<keyword evidence="8 11" id="KW-0472">Membrane</keyword>
<dbReference type="InterPro" id="IPR032675">
    <property type="entry name" value="LRR_dom_sf"/>
</dbReference>
<evidence type="ECO:0000256" key="9">
    <source>
        <dbReference type="ARBA" id="ARBA00023170"/>
    </source>
</evidence>
<evidence type="ECO:0000256" key="1">
    <source>
        <dbReference type="ARBA" id="ARBA00004167"/>
    </source>
</evidence>
<dbReference type="InterPro" id="IPR003591">
    <property type="entry name" value="Leu-rich_rpt_typical-subtyp"/>
</dbReference>
<reference evidence="14 15" key="1">
    <citation type="submission" date="2024-01" db="EMBL/GenBank/DDBJ databases">
        <title>The genome of the rayed Mediterranean limpet Patella caerulea (Linnaeus, 1758).</title>
        <authorList>
            <person name="Anh-Thu Weber A."/>
            <person name="Halstead-Nussloch G."/>
        </authorList>
    </citation>
    <scope>NUCLEOTIDE SEQUENCE [LARGE SCALE GENOMIC DNA]</scope>
    <source>
        <strain evidence="14">AATW-2023a</strain>
        <tissue evidence="14">Whole specimen</tissue>
    </source>
</reference>
<evidence type="ECO:0000256" key="2">
    <source>
        <dbReference type="ARBA" id="ARBA00009634"/>
    </source>
</evidence>
<keyword evidence="7 11" id="KW-1133">Transmembrane helix</keyword>
<name>A0AAN8J6X3_PATCE</name>
<evidence type="ECO:0000256" key="8">
    <source>
        <dbReference type="ARBA" id="ARBA00023136"/>
    </source>
</evidence>
<evidence type="ECO:0000256" key="7">
    <source>
        <dbReference type="ARBA" id="ARBA00022989"/>
    </source>
</evidence>
<keyword evidence="10" id="KW-0325">Glycoprotein</keyword>
<feature type="chain" id="PRO_5042937948" description="TIR domain-containing protein" evidence="12">
    <location>
        <begin position="24"/>
        <end position="707"/>
    </location>
</feature>
<dbReference type="InterPro" id="IPR035897">
    <property type="entry name" value="Toll_tir_struct_dom_sf"/>
</dbReference>
<evidence type="ECO:0000256" key="4">
    <source>
        <dbReference type="ARBA" id="ARBA00022692"/>
    </source>
</evidence>
<dbReference type="Proteomes" id="UP001347796">
    <property type="component" value="Unassembled WGS sequence"/>
</dbReference>
<dbReference type="Pfam" id="PF01582">
    <property type="entry name" value="TIR"/>
    <property type="match status" value="1"/>
</dbReference>
<gene>
    <name evidence="14" type="ORF">SNE40_019720</name>
</gene>
<keyword evidence="4 11" id="KW-0812">Transmembrane</keyword>
<dbReference type="SMART" id="SM00369">
    <property type="entry name" value="LRR_TYP"/>
    <property type="match status" value="5"/>
</dbReference>
<evidence type="ECO:0000259" key="13">
    <source>
        <dbReference type="PROSITE" id="PS50104"/>
    </source>
</evidence>
<dbReference type="PRINTS" id="PR01537">
    <property type="entry name" value="INTRLKN1R1F"/>
</dbReference>
<evidence type="ECO:0000256" key="5">
    <source>
        <dbReference type="ARBA" id="ARBA00022729"/>
    </source>
</evidence>
<evidence type="ECO:0000256" key="12">
    <source>
        <dbReference type="SAM" id="SignalP"/>
    </source>
</evidence>
<comment type="subcellular location">
    <subcellularLocation>
        <location evidence="1">Membrane</location>
        <topology evidence="1">Single-pass membrane protein</topology>
    </subcellularLocation>
</comment>
<dbReference type="PANTHER" id="PTHR24365:SF530">
    <property type="entry name" value="MSTPROX-RELATED"/>
    <property type="match status" value="1"/>
</dbReference>
<dbReference type="SMART" id="SM00255">
    <property type="entry name" value="TIR"/>
    <property type="match status" value="1"/>
</dbReference>
<dbReference type="AlphaFoldDB" id="A0AAN8J6X3"/>
<dbReference type="SUPFAM" id="SSF52058">
    <property type="entry name" value="L domain-like"/>
    <property type="match status" value="1"/>
</dbReference>
<dbReference type="Pfam" id="PF13855">
    <property type="entry name" value="LRR_8"/>
    <property type="match status" value="3"/>
</dbReference>
<keyword evidence="6" id="KW-0677">Repeat</keyword>
<dbReference type="PROSITE" id="PS50104">
    <property type="entry name" value="TIR"/>
    <property type="match status" value="1"/>
</dbReference>
<dbReference type="PANTHER" id="PTHR24365">
    <property type="entry name" value="TOLL-LIKE RECEPTOR"/>
    <property type="match status" value="1"/>
</dbReference>
<keyword evidence="3" id="KW-0433">Leucine-rich repeat</keyword>
<keyword evidence="5 12" id="KW-0732">Signal</keyword>
<keyword evidence="9" id="KW-0675">Receptor</keyword>
<keyword evidence="15" id="KW-1185">Reference proteome</keyword>
<organism evidence="14 15">
    <name type="scientific">Patella caerulea</name>
    <name type="common">Rayed Mediterranean limpet</name>
    <dbReference type="NCBI Taxonomy" id="87958"/>
    <lineage>
        <taxon>Eukaryota</taxon>
        <taxon>Metazoa</taxon>
        <taxon>Spiralia</taxon>
        <taxon>Lophotrochozoa</taxon>
        <taxon>Mollusca</taxon>
        <taxon>Gastropoda</taxon>
        <taxon>Patellogastropoda</taxon>
        <taxon>Patelloidea</taxon>
        <taxon>Patellidae</taxon>
        <taxon>Patella</taxon>
    </lineage>
</organism>
<dbReference type="SUPFAM" id="SSF52200">
    <property type="entry name" value="Toll/Interleukin receptor TIR domain"/>
    <property type="match status" value="1"/>
</dbReference>
<dbReference type="InterPro" id="IPR001611">
    <property type="entry name" value="Leu-rich_rpt"/>
</dbReference>
<feature type="signal peptide" evidence="12">
    <location>
        <begin position="1"/>
        <end position="23"/>
    </location>
</feature>
<evidence type="ECO:0000256" key="6">
    <source>
        <dbReference type="ARBA" id="ARBA00022737"/>
    </source>
</evidence>
<evidence type="ECO:0000256" key="10">
    <source>
        <dbReference type="ARBA" id="ARBA00023180"/>
    </source>
</evidence>
<dbReference type="Gene3D" id="3.80.10.10">
    <property type="entry name" value="Ribonuclease Inhibitor"/>
    <property type="match status" value="2"/>
</dbReference>
<feature type="domain" description="TIR" evidence="13">
    <location>
        <begin position="563"/>
        <end position="705"/>
    </location>
</feature>
<evidence type="ECO:0000313" key="15">
    <source>
        <dbReference type="Proteomes" id="UP001347796"/>
    </source>
</evidence>
<comment type="caution">
    <text evidence="14">The sequence shown here is derived from an EMBL/GenBank/DDBJ whole genome shotgun (WGS) entry which is preliminary data.</text>
</comment>
<evidence type="ECO:0000256" key="3">
    <source>
        <dbReference type="ARBA" id="ARBA00022614"/>
    </source>
</evidence>
<comment type="similarity">
    <text evidence="2">Belongs to the Toll-like receptor family.</text>
</comment>
<dbReference type="GO" id="GO:0007165">
    <property type="term" value="P:signal transduction"/>
    <property type="evidence" value="ECO:0007669"/>
    <property type="project" value="InterPro"/>
</dbReference>
<feature type="transmembrane region" description="Helical" evidence="11">
    <location>
        <begin position="514"/>
        <end position="534"/>
    </location>
</feature>
<protein>
    <recommendedName>
        <fullName evidence="13">TIR domain-containing protein</fullName>
    </recommendedName>
</protein>
<dbReference type="Gene3D" id="3.40.50.10140">
    <property type="entry name" value="Toll/interleukin-1 receptor homology (TIR) domain"/>
    <property type="match status" value="1"/>
</dbReference>
<proteinExistence type="inferred from homology"/>
<evidence type="ECO:0000313" key="14">
    <source>
        <dbReference type="EMBL" id="KAK6171557.1"/>
    </source>
</evidence>
<sequence>MIQRFFSPPVLIMMGLMISQTMCLFCKPCDCTNLTANCTSLRLTEIPHNIPNNISHLIMRNNNLNHIKNFTFANFYKLRLLDLSLCNISTIDMDGFAKLWNIHTLDLCQNYNLGFKTLGQAMFGLQHTPLRTLKASSIVHPHAVCVCISKQMLKHFSQTNLEVIELNNDRIEIFEPGALLLLPSSLKTVFARNNRFEVGPYMLDVVTLINLEELDISGYLEKYPSLDIPWTEFDLIDKHCRSFHYYNLENDAPMQPIIKLIPLPPKLKVLKVRFQGLSYPIPPLILGKNSLAEVNLKGNVLSKWNGPVERVESITMLDLSNNYCHHINTDFFKHLRSLKKLDMSFNNLQWVLYSDKDGSIFRPLNNLTHLNLIKNNLIWLPSKIFTGLSSLQYLNLSRNIIRDMILDLKIMNDLHYIDFSNNSIGWLVSTFRKELEEAGERSGSLTIDLSNNPLACTCDNLQFLRWLLHPQYVQFNNKHQYVCDYSNGTRVYLNQLEQIFEDLSRFCGIHFTEMITASSSVILIVGFIIGPIAYKYRWKLRYLYYAARSSAKIRQLPGNDDHFEYDAFISYSEDARLFVVQTMKLRIEEEAGLKLCLHNRDFLPSLPIAEGIVTAVKTSRKTVLVMSPDFVKSYWCLYEMNMADMESQHTGRDVLLILLYKHIKYDQIPSTVMYQIKSHTYIEYPNTDDDSEEMDIFWDNFTRAIKL</sequence>
<dbReference type="GO" id="GO:0005886">
    <property type="term" value="C:plasma membrane"/>
    <property type="evidence" value="ECO:0007669"/>
    <property type="project" value="TreeGrafter"/>
</dbReference>
<accession>A0AAN8J6X3</accession>